<feature type="domain" description="Chorismate-utilising enzyme C-terminal" evidence="7">
    <location>
        <begin position="240"/>
        <end position="493"/>
    </location>
</feature>
<dbReference type="EC" id="4.1.3.27" evidence="3"/>
<evidence type="ECO:0000256" key="6">
    <source>
        <dbReference type="ARBA" id="ARBA00047683"/>
    </source>
</evidence>
<evidence type="ECO:0000313" key="10">
    <source>
        <dbReference type="Proteomes" id="UP001042704"/>
    </source>
</evidence>
<reference evidence="9" key="1">
    <citation type="journal article" date="2001" name="Int. J. Syst. Evol. Microbiol.">
        <title>Methanofollis aquaemaris sp. nov., a methanogen isolated from an aquaculture fish pond.</title>
        <authorList>
            <person name="Lai M.C."/>
            <person name="Chen S.C."/>
        </authorList>
    </citation>
    <scope>NUCLEOTIDE SEQUENCE</scope>
    <source>
        <strain evidence="9">N2F9704</strain>
    </source>
</reference>
<feature type="domain" description="Anthranilate synthase component I N-terminal" evidence="8">
    <location>
        <begin position="43"/>
        <end position="183"/>
    </location>
</feature>
<dbReference type="SUPFAM" id="SSF56322">
    <property type="entry name" value="ADC synthase"/>
    <property type="match status" value="1"/>
</dbReference>
<evidence type="ECO:0000259" key="8">
    <source>
        <dbReference type="Pfam" id="PF04715"/>
    </source>
</evidence>
<dbReference type="KEGG" id="maqe:RJ40_07510"/>
<protein>
    <recommendedName>
        <fullName evidence="3">anthranilate synthase</fullName>
        <ecNumber evidence="3">4.1.3.27</ecNumber>
    </recommendedName>
</protein>
<comment type="catalytic activity">
    <reaction evidence="6">
        <text>chorismate + L-glutamine = anthranilate + pyruvate + L-glutamate + H(+)</text>
        <dbReference type="Rhea" id="RHEA:21732"/>
        <dbReference type="ChEBI" id="CHEBI:15361"/>
        <dbReference type="ChEBI" id="CHEBI:15378"/>
        <dbReference type="ChEBI" id="CHEBI:16567"/>
        <dbReference type="ChEBI" id="CHEBI:29748"/>
        <dbReference type="ChEBI" id="CHEBI:29985"/>
        <dbReference type="ChEBI" id="CHEBI:58359"/>
        <dbReference type="EC" id="4.1.3.27"/>
    </reaction>
</comment>
<dbReference type="EMBL" id="CP036172">
    <property type="protein sequence ID" value="QSZ67359.1"/>
    <property type="molecule type" value="Genomic_DNA"/>
</dbReference>
<keyword evidence="5" id="KW-0057">Aromatic amino acid biosynthesis</keyword>
<dbReference type="InterPro" id="IPR005801">
    <property type="entry name" value="ADC_synthase"/>
</dbReference>
<evidence type="ECO:0000256" key="4">
    <source>
        <dbReference type="ARBA" id="ARBA00022822"/>
    </source>
</evidence>
<dbReference type="Proteomes" id="UP001042704">
    <property type="component" value="Chromosome"/>
</dbReference>
<evidence type="ECO:0000313" key="9">
    <source>
        <dbReference type="EMBL" id="QSZ67359.1"/>
    </source>
</evidence>
<name>A0A8A3S669_9EURY</name>
<evidence type="ECO:0000256" key="3">
    <source>
        <dbReference type="ARBA" id="ARBA00012266"/>
    </source>
</evidence>
<dbReference type="InterPro" id="IPR019999">
    <property type="entry name" value="Anth_synth_I-like"/>
</dbReference>
<proteinExistence type="inferred from homology"/>
<dbReference type="InterPro" id="IPR015890">
    <property type="entry name" value="Chorismate_C"/>
</dbReference>
<comment type="similarity">
    <text evidence="2">Belongs to the anthranilate synthase component I family.</text>
</comment>
<dbReference type="GO" id="GO:0004049">
    <property type="term" value="F:anthranilate synthase activity"/>
    <property type="evidence" value="ECO:0007669"/>
    <property type="project" value="UniProtKB-EC"/>
</dbReference>
<gene>
    <name evidence="9" type="ORF">RJ40_07510</name>
</gene>
<evidence type="ECO:0000256" key="2">
    <source>
        <dbReference type="ARBA" id="ARBA00009562"/>
    </source>
</evidence>
<keyword evidence="10" id="KW-1185">Reference proteome</keyword>
<dbReference type="Pfam" id="PF04715">
    <property type="entry name" value="Anth_synt_I_N"/>
    <property type="match status" value="1"/>
</dbReference>
<keyword evidence="4" id="KW-0028">Amino-acid biosynthesis</keyword>
<evidence type="ECO:0000259" key="7">
    <source>
        <dbReference type="Pfam" id="PF00425"/>
    </source>
</evidence>
<dbReference type="PRINTS" id="PR00095">
    <property type="entry name" value="ANTSNTHASEI"/>
</dbReference>
<reference evidence="9" key="2">
    <citation type="submission" date="2019-02" db="EMBL/GenBank/DDBJ databases">
        <authorList>
            <person name="Chen S.-C."/>
            <person name="Chien H.-H."/>
            <person name="Lai M.-C."/>
        </authorList>
    </citation>
    <scope>NUCLEOTIDE SEQUENCE</scope>
    <source>
        <strain evidence="9">N2F9704</strain>
    </source>
</reference>
<dbReference type="GO" id="GO:0000162">
    <property type="term" value="P:L-tryptophan biosynthetic process"/>
    <property type="evidence" value="ECO:0007669"/>
    <property type="project" value="UniProtKB-UniPathway"/>
</dbReference>
<dbReference type="Gene3D" id="3.60.120.10">
    <property type="entry name" value="Anthranilate synthase"/>
    <property type="match status" value="1"/>
</dbReference>
<dbReference type="PANTHER" id="PTHR11236:SF9">
    <property type="entry name" value="ANTHRANILATE SYNTHASE COMPONENT 1"/>
    <property type="match status" value="1"/>
</dbReference>
<comment type="pathway">
    <text evidence="1">Amino-acid biosynthesis; L-tryptophan biosynthesis; L-tryptophan from chorismate: step 1/5.</text>
</comment>
<dbReference type="InterPro" id="IPR006805">
    <property type="entry name" value="Anth_synth_I_N"/>
</dbReference>
<dbReference type="UniPathway" id="UPA00035">
    <property type="reaction ID" value="UER00040"/>
</dbReference>
<dbReference type="AlphaFoldDB" id="A0A8A3S669"/>
<dbReference type="PANTHER" id="PTHR11236">
    <property type="entry name" value="AMINOBENZOATE/ANTHRANILATE SYNTHASE"/>
    <property type="match status" value="1"/>
</dbReference>
<organism evidence="9 10">
    <name type="scientific">Methanofollis aquaemaris</name>
    <dbReference type="NCBI Taxonomy" id="126734"/>
    <lineage>
        <taxon>Archaea</taxon>
        <taxon>Methanobacteriati</taxon>
        <taxon>Methanobacteriota</taxon>
        <taxon>Stenosarchaea group</taxon>
        <taxon>Methanomicrobia</taxon>
        <taxon>Methanomicrobiales</taxon>
        <taxon>Methanomicrobiaceae</taxon>
        <taxon>Methanofollis</taxon>
    </lineage>
</organism>
<sequence length="508" mass="55031">MDSAVIGETEIFKPGYQEFLAAAEGRSRPLIIPLCQELPLPPVTPPGVYVGLCDGVGFLLESMEGSDRSARYSVIGVGPALRISLGETVEISGTRPFVRVAASPDGADPVEMVRSILGRFTVADVGAPRYFGGFVGYFAYDLVHRLHPKVGPGRRDGPDAPLARLLLAQDCIVFDHLAGRMYIFSSPLLTEDTDPLRAYEESRARIRALVTQIRTLEPEEERARPEAAGIDLPCRSTVSKEAFEAAVLRMKEHIAAGDIFQGVLSRRIDCDYPGDPFAIYRALRAINPGPYMYFLDFGDQQVAGASPEMLVRVEKGAVTTVPIAGTRPRGATPEEDDRLGEDLLADTKERAEHTMLVDLARNDLGRVCTYGSVRLPAFMGVEKYSHVQHIVSTVEGSLDDRYDSFDAFTSCFPAGTVSGAPKIRAMQIIDDLEPCPRGIYAGAVGHVGFDGDMDLAIAIRTVVLEDGTASVQVGAGIVADSIPENEWEETRNKAAAMLRAIAQGRSDL</sequence>
<evidence type="ECO:0000256" key="1">
    <source>
        <dbReference type="ARBA" id="ARBA00004873"/>
    </source>
</evidence>
<keyword evidence="4" id="KW-0822">Tryptophan biosynthesis</keyword>
<accession>A0A8A3S669</accession>
<evidence type="ECO:0000256" key="5">
    <source>
        <dbReference type="ARBA" id="ARBA00023141"/>
    </source>
</evidence>
<dbReference type="Pfam" id="PF00425">
    <property type="entry name" value="Chorismate_bind"/>
    <property type="match status" value="1"/>
</dbReference>